<dbReference type="RefSeq" id="WP_151967205.1">
    <property type="nucleotide sequence ID" value="NZ_AP019860.1"/>
</dbReference>
<reference evidence="2 3" key="1">
    <citation type="submission" date="2019-08" db="EMBL/GenBank/DDBJ databases">
        <title>Complete genome sequence of Candidatus Uab amorphum.</title>
        <authorList>
            <person name="Shiratori T."/>
            <person name="Suzuki S."/>
            <person name="Kakizawa Y."/>
            <person name="Ishida K."/>
        </authorList>
    </citation>
    <scope>NUCLEOTIDE SEQUENCE [LARGE SCALE GENOMIC DNA]</scope>
    <source>
        <strain evidence="2 3">SRT547</strain>
    </source>
</reference>
<dbReference type="Proteomes" id="UP000326354">
    <property type="component" value="Chromosome"/>
</dbReference>
<dbReference type="KEGG" id="uam:UABAM_01323"/>
<evidence type="ECO:0000313" key="3">
    <source>
        <dbReference type="Proteomes" id="UP000326354"/>
    </source>
</evidence>
<name>A0A5S9IKZ3_UABAM</name>
<keyword evidence="3" id="KW-1185">Reference proteome</keyword>
<dbReference type="AlphaFoldDB" id="A0A5S9IKZ3"/>
<feature type="transmembrane region" description="Helical" evidence="1">
    <location>
        <begin position="93"/>
        <end position="112"/>
    </location>
</feature>
<accession>A0A5S9IKZ3</accession>
<proteinExistence type="predicted"/>
<dbReference type="Gene3D" id="1.25.40.10">
    <property type="entry name" value="Tetratricopeptide repeat domain"/>
    <property type="match status" value="1"/>
</dbReference>
<dbReference type="Pfam" id="PF13432">
    <property type="entry name" value="TPR_16"/>
    <property type="match status" value="1"/>
</dbReference>
<dbReference type="InterPro" id="IPR011990">
    <property type="entry name" value="TPR-like_helical_dom_sf"/>
</dbReference>
<dbReference type="OrthoDB" id="257208at2"/>
<dbReference type="SUPFAM" id="SSF81901">
    <property type="entry name" value="HCP-like"/>
    <property type="match status" value="1"/>
</dbReference>
<sequence length="957" mass="109123">MENEQNESINIQDVFPNLQPIKKAPSMYMVNGIGTNVYGKRDYHAQTGAYLKTYCLAIFFIPIIAIRAYRVCDAQNGGWHFLGREPLSGFAKGWNYLLLSSIVGLISFAAWADYVNSPEYRAKQNLAKAQAYMEEGNTTAAVDRYIAVAKSYTSYAQTGRQELNDFVANLDKQPLNNVENILDVFKKNYFKGCDEALSTQLSKLVTTNAQSEPLTSYKLYKRANDLAKKKQSDPKLKLQLLEAIVSKHPQETKYASELAVIYEQQKRWEDCEKILAPHGKKLVKYEGARILGQIYAQKGKLEQSDALLVPYVNRGIDDLKRIEQEYNNVWRASQDQALSLFNYQYRYDRTTPQEELRKKFQIFFQKHLKKDPKVQAKLEEYRDAVQIVHVAMDLGMVKLYLARTEKQESVRAKKLQDVEKLFLSIQSAAGSSDRYQLTLGQVYYWMGKKEQGKKQFAEFLKQNAGNATKSLQLAKIYRELGDGDEALKLAKEAYEKSTLDADKKSAAEICAVSAVNTEEKIEWLKKTDLTSPHNSASLNSVLGDKALAEGDNENAKKYLLKAISSYQKQHKNSTTLNNEALVHYSLFGLDGNVKHINNTARLLEEAVSLSPNSSIIIRNAYLYMMIKSFCDVTGPKVDFKNFQEQLTSRILQFFYRDRKSKQQILKKLKKNPTFVKAMSYMKKSMILSPESIDTYSTAAKMYYLLKDHEGMHGLLTQLRSIKKYLPQNAYSGVGLAPYASVFQQQVDHYKTLANSKNPMTIALAKSNYIYYSLLLVQCGVAVNHQDLQKLAEQIYTNAPSQATRQNLINCHLLQTHVAMLKNKDYKSNVAKYDKQVAHQHLIAVALRNYPQLKSLILANKNFVKAVKLLKESSQEFPKSTKILHWTLLSSANQQKEAMLQNFKSSQLQALQEINATLSPVSIPVLLESYWFYEALGQKERAQQLVNDYQKRGVPFPK</sequence>
<organism evidence="2 3">
    <name type="scientific">Uabimicrobium amorphum</name>
    <dbReference type="NCBI Taxonomy" id="2596890"/>
    <lineage>
        <taxon>Bacteria</taxon>
        <taxon>Pseudomonadati</taxon>
        <taxon>Planctomycetota</taxon>
        <taxon>Candidatus Uabimicrobiia</taxon>
        <taxon>Candidatus Uabimicrobiales</taxon>
        <taxon>Candidatus Uabimicrobiaceae</taxon>
        <taxon>Candidatus Uabimicrobium</taxon>
    </lineage>
</organism>
<feature type="transmembrane region" description="Helical" evidence="1">
    <location>
        <begin position="51"/>
        <end position="72"/>
    </location>
</feature>
<gene>
    <name evidence="2" type="ORF">UABAM_01323</name>
</gene>
<keyword evidence="1" id="KW-0472">Membrane</keyword>
<keyword evidence="1" id="KW-1133">Transmembrane helix</keyword>
<protein>
    <submittedName>
        <fullName evidence="2">Uncharacterized protein</fullName>
    </submittedName>
</protein>
<evidence type="ECO:0000256" key="1">
    <source>
        <dbReference type="SAM" id="Phobius"/>
    </source>
</evidence>
<dbReference type="EMBL" id="AP019860">
    <property type="protein sequence ID" value="BBM82980.1"/>
    <property type="molecule type" value="Genomic_DNA"/>
</dbReference>
<evidence type="ECO:0000313" key="2">
    <source>
        <dbReference type="EMBL" id="BBM82980.1"/>
    </source>
</evidence>
<keyword evidence="1" id="KW-0812">Transmembrane</keyword>